<keyword evidence="4" id="KW-1185">Reference proteome</keyword>
<sequence length="595" mass="66118">MSAVTGTSSGSSAGPPAPGGNGPVDISNWNLYGRSSSGRPAVWLVGPIVGACTETTARILVEMDQTTVVCMNAFMDGRKVATVSKEVRAKTPTAFSLRGFKPGKRIRVVVDVGEFGQEREARFTTTSDKTLWKIGAVSCNCHTHIEKLGLWDRLSTVVGDVDCVLHLGDQIYADEDFGAKSGGSVRFDSAWQACLTMLEDVDRSGWDALRPQLLECYRRTYRKFVRGIEHGSWNGPRRPAQGMLLFSTMFWTRSIPLNMGTSPFVAKVLASTANYMICDDHEFVDDLGDEPEHSNHTTPDFYVARVGYQVYCEYQKQLLNEIDVTDHTLRPFYAFRLSPKLGFFMTDNRVERSLHRYEDGTSEAEWKDREFLGPKQWTRLEQAFRTDFADCETVLFGAPTPLVFISQAATGVAEKIIDDARGTWGHRRFITEQKAMTSLLSNWQTAKPNRAVVTLAGDVHIGGFTDSWHNDASVPLHQMTASAVGNTPEKDLDIVKESLLRGIMHADEHMFEFKVKHHGWIFGPNFGVLDIQLATGGRPDIAMTLVPHVGDPKIRNLELGNSKISVTNPNQSDASRAAHACAKTLDHSPRRRTRG</sequence>
<dbReference type="PANTHER" id="PTHR37031:SF2">
    <property type="entry name" value="PHOD-LIKE PHOSPHATASE METALLOPHOSPHATASE DOMAIN-CONTAINING PROTEIN"/>
    <property type="match status" value="1"/>
</dbReference>
<name>D8LTV9_ECTSI</name>
<dbReference type="Pfam" id="PF09423">
    <property type="entry name" value="PhoD"/>
    <property type="match status" value="1"/>
</dbReference>
<dbReference type="Proteomes" id="UP000002630">
    <property type="component" value="Linkage Group LG07"/>
</dbReference>
<dbReference type="OMA" id="CNFIERR"/>
<organism evidence="3 4">
    <name type="scientific">Ectocarpus siliculosus</name>
    <name type="common">Brown alga</name>
    <name type="synonym">Conferva siliculosa</name>
    <dbReference type="NCBI Taxonomy" id="2880"/>
    <lineage>
        <taxon>Eukaryota</taxon>
        <taxon>Sar</taxon>
        <taxon>Stramenopiles</taxon>
        <taxon>Ochrophyta</taxon>
        <taxon>PX clade</taxon>
        <taxon>Phaeophyceae</taxon>
        <taxon>Ectocarpales</taxon>
        <taxon>Ectocarpaceae</taxon>
        <taxon>Ectocarpus</taxon>
    </lineage>
</organism>
<reference evidence="3 4" key="1">
    <citation type="journal article" date="2010" name="Nature">
        <title>The Ectocarpus genome and the independent evolution of multicellularity in brown algae.</title>
        <authorList>
            <person name="Cock J.M."/>
            <person name="Sterck L."/>
            <person name="Rouze P."/>
            <person name="Scornet D."/>
            <person name="Allen A.E."/>
            <person name="Amoutzias G."/>
            <person name="Anthouard V."/>
            <person name="Artiguenave F."/>
            <person name="Aury J.M."/>
            <person name="Badger J.H."/>
            <person name="Beszteri B."/>
            <person name="Billiau K."/>
            <person name="Bonnet E."/>
            <person name="Bothwell J.H."/>
            <person name="Bowler C."/>
            <person name="Boyen C."/>
            <person name="Brownlee C."/>
            <person name="Carrano C.J."/>
            <person name="Charrier B."/>
            <person name="Cho G.Y."/>
            <person name="Coelho S.M."/>
            <person name="Collen J."/>
            <person name="Corre E."/>
            <person name="Da Silva C."/>
            <person name="Delage L."/>
            <person name="Delaroque N."/>
            <person name="Dittami S.M."/>
            <person name="Doulbeau S."/>
            <person name="Elias M."/>
            <person name="Farnham G."/>
            <person name="Gachon C.M."/>
            <person name="Gschloessl B."/>
            <person name="Heesch S."/>
            <person name="Jabbari K."/>
            <person name="Jubin C."/>
            <person name="Kawai H."/>
            <person name="Kimura K."/>
            <person name="Kloareg B."/>
            <person name="Kupper F.C."/>
            <person name="Lang D."/>
            <person name="Le Bail A."/>
            <person name="Leblanc C."/>
            <person name="Lerouge P."/>
            <person name="Lohr M."/>
            <person name="Lopez P.J."/>
            <person name="Martens C."/>
            <person name="Maumus F."/>
            <person name="Michel G."/>
            <person name="Miranda-Saavedra D."/>
            <person name="Morales J."/>
            <person name="Moreau H."/>
            <person name="Motomura T."/>
            <person name="Nagasato C."/>
            <person name="Napoli C.A."/>
            <person name="Nelson D.R."/>
            <person name="Nyvall-Collen P."/>
            <person name="Peters A.F."/>
            <person name="Pommier C."/>
            <person name="Potin P."/>
            <person name="Poulain J."/>
            <person name="Quesneville H."/>
            <person name="Read B."/>
            <person name="Rensing S.A."/>
            <person name="Ritter A."/>
            <person name="Rousvoal S."/>
            <person name="Samanta M."/>
            <person name="Samson G."/>
            <person name="Schroeder D.C."/>
            <person name="Segurens B."/>
            <person name="Strittmatter M."/>
            <person name="Tonon T."/>
            <person name="Tregear J.W."/>
            <person name="Valentin K."/>
            <person name="von Dassow P."/>
            <person name="Yamagishi T."/>
            <person name="Van de Peer Y."/>
            <person name="Wincker P."/>
        </authorList>
    </citation>
    <scope>NUCLEOTIDE SEQUENCE [LARGE SCALE GENOMIC DNA]</scope>
    <source>
        <strain evidence="4">Ec32 / CCAP1310/4</strain>
    </source>
</reference>
<proteinExistence type="predicted"/>
<dbReference type="PANTHER" id="PTHR37031">
    <property type="entry name" value="METALLOPHOSPHATASE BINDING DOMAIN PROTEIN"/>
    <property type="match status" value="1"/>
</dbReference>
<feature type="compositionally biased region" description="Low complexity" evidence="1">
    <location>
        <begin position="1"/>
        <end position="14"/>
    </location>
</feature>
<dbReference type="InParanoid" id="D8LTV9"/>
<gene>
    <name evidence="3" type="ORF">Esi_0009_0212</name>
</gene>
<dbReference type="EMBL" id="FN649732">
    <property type="protein sequence ID" value="CBN74006.1"/>
    <property type="molecule type" value="Genomic_DNA"/>
</dbReference>
<dbReference type="SUPFAM" id="SSF56300">
    <property type="entry name" value="Metallo-dependent phosphatases"/>
    <property type="match status" value="1"/>
</dbReference>
<accession>D8LTV9</accession>
<dbReference type="InterPro" id="IPR018946">
    <property type="entry name" value="PhoD-like_MPP"/>
</dbReference>
<feature type="domain" description="PhoD-like phosphatase metallophosphatase" evidence="2">
    <location>
        <begin position="264"/>
        <end position="532"/>
    </location>
</feature>
<evidence type="ECO:0000259" key="2">
    <source>
        <dbReference type="Pfam" id="PF09423"/>
    </source>
</evidence>
<feature type="region of interest" description="Disordered" evidence="1">
    <location>
        <begin position="566"/>
        <end position="595"/>
    </location>
</feature>
<dbReference type="Gene3D" id="3.60.21.70">
    <property type="entry name" value="PhoD-like phosphatase"/>
    <property type="match status" value="1"/>
</dbReference>
<dbReference type="OrthoDB" id="2419400at2759"/>
<protein>
    <recommendedName>
        <fullName evidence="2">PhoD-like phosphatase metallophosphatase domain-containing protein</fullName>
    </recommendedName>
</protein>
<dbReference type="InterPro" id="IPR038607">
    <property type="entry name" value="PhoD-like_sf"/>
</dbReference>
<evidence type="ECO:0000313" key="4">
    <source>
        <dbReference type="Proteomes" id="UP000002630"/>
    </source>
</evidence>
<evidence type="ECO:0000313" key="3">
    <source>
        <dbReference type="EMBL" id="CBN74006.1"/>
    </source>
</evidence>
<evidence type="ECO:0000256" key="1">
    <source>
        <dbReference type="SAM" id="MobiDB-lite"/>
    </source>
</evidence>
<dbReference type="InterPro" id="IPR029052">
    <property type="entry name" value="Metallo-depent_PP-like"/>
</dbReference>
<dbReference type="AlphaFoldDB" id="D8LTV9"/>
<dbReference type="EMBL" id="FN649137">
    <property type="protein sequence ID" value="CBN74006.1"/>
    <property type="molecule type" value="Genomic_DNA"/>
</dbReference>
<feature type="region of interest" description="Disordered" evidence="1">
    <location>
        <begin position="1"/>
        <end position="22"/>
    </location>
</feature>